<dbReference type="AlphaFoldDB" id="A0AAV5LIB3"/>
<keyword evidence="2" id="KW-1185">Reference proteome</keyword>
<sequence>MKLLVKEEWPFGTSERKLTIAVVDTEITRHATFTPFFAFSSGPLVCRIIRCKANLGTISISCSTGI</sequence>
<name>A0AAV5LIB3_9ROSI</name>
<gene>
    <name evidence="1" type="ORF">SLEP1_g45134</name>
</gene>
<comment type="caution">
    <text evidence="1">The sequence shown here is derived from an EMBL/GenBank/DDBJ whole genome shotgun (WGS) entry which is preliminary data.</text>
</comment>
<organism evidence="1 2">
    <name type="scientific">Rubroshorea leprosula</name>
    <dbReference type="NCBI Taxonomy" id="152421"/>
    <lineage>
        <taxon>Eukaryota</taxon>
        <taxon>Viridiplantae</taxon>
        <taxon>Streptophyta</taxon>
        <taxon>Embryophyta</taxon>
        <taxon>Tracheophyta</taxon>
        <taxon>Spermatophyta</taxon>
        <taxon>Magnoliopsida</taxon>
        <taxon>eudicotyledons</taxon>
        <taxon>Gunneridae</taxon>
        <taxon>Pentapetalae</taxon>
        <taxon>rosids</taxon>
        <taxon>malvids</taxon>
        <taxon>Malvales</taxon>
        <taxon>Dipterocarpaceae</taxon>
        <taxon>Rubroshorea</taxon>
    </lineage>
</organism>
<dbReference type="Proteomes" id="UP001054252">
    <property type="component" value="Unassembled WGS sequence"/>
</dbReference>
<reference evidence="1 2" key="1">
    <citation type="journal article" date="2021" name="Commun. Biol.">
        <title>The genome of Shorea leprosula (Dipterocarpaceae) highlights the ecological relevance of drought in aseasonal tropical rainforests.</title>
        <authorList>
            <person name="Ng K.K.S."/>
            <person name="Kobayashi M.J."/>
            <person name="Fawcett J.A."/>
            <person name="Hatakeyama M."/>
            <person name="Paape T."/>
            <person name="Ng C.H."/>
            <person name="Ang C.C."/>
            <person name="Tnah L.H."/>
            <person name="Lee C.T."/>
            <person name="Nishiyama T."/>
            <person name="Sese J."/>
            <person name="O'Brien M.J."/>
            <person name="Copetti D."/>
            <person name="Mohd Noor M.I."/>
            <person name="Ong R.C."/>
            <person name="Putra M."/>
            <person name="Sireger I.Z."/>
            <person name="Indrioko S."/>
            <person name="Kosugi Y."/>
            <person name="Izuno A."/>
            <person name="Isagi Y."/>
            <person name="Lee S.L."/>
            <person name="Shimizu K.K."/>
        </authorList>
    </citation>
    <scope>NUCLEOTIDE SEQUENCE [LARGE SCALE GENOMIC DNA]</scope>
    <source>
        <strain evidence="1">214</strain>
    </source>
</reference>
<proteinExistence type="predicted"/>
<evidence type="ECO:0000313" key="1">
    <source>
        <dbReference type="EMBL" id="GKV37066.1"/>
    </source>
</evidence>
<dbReference type="EMBL" id="BPVZ01000120">
    <property type="protein sequence ID" value="GKV37066.1"/>
    <property type="molecule type" value="Genomic_DNA"/>
</dbReference>
<protein>
    <submittedName>
        <fullName evidence="1">Uncharacterized protein</fullName>
    </submittedName>
</protein>
<evidence type="ECO:0000313" key="2">
    <source>
        <dbReference type="Proteomes" id="UP001054252"/>
    </source>
</evidence>
<accession>A0AAV5LIB3</accession>